<evidence type="ECO:0000313" key="21">
    <source>
        <dbReference type="Proteomes" id="UP000491168"/>
    </source>
</evidence>
<evidence type="ECO:0000313" key="12">
    <source>
        <dbReference type="EMBL" id="KAA5491809.1"/>
    </source>
</evidence>
<protein>
    <submittedName>
        <fullName evidence="15">TonB-dependent receptor</fullName>
    </submittedName>
</protein>
<dbReference type="NCBIfam" id="TIGR04057">
    <property type="entry name" value="SusC_RagA_signa"/>
    <property type="match status" value="1"/>
</dbReference>
<dbReference type="InterPro" id="IPR037066">
    <property type="entry name" value="Plug_dom_sf"/>
</dbReference>
<dbReference type="EMBL" id="QSCS01000055">
    <property type="protein sequence ID" value="RGY21180.1"/>
    <property type="molecule type" value="Genomic_DNA"/>
</dbReference>
<evidence type="ECO:0000313" key="18">
    <source>
        <dbReference type="Proteomes" id="UP000368418"/>
    </source>
</evidence>
<dbReference type="EMBL" id="VVYD01000008">
    <property type="protein sequence ID" value="KAA5498967.1"/>
    <property type="molecule type" value="Genomic_DNA"/>
</dbReference>
<dbReference type="InterPro" id="IPR012910">
    <property type="entry name" value="Plug_dom"/>
</dbReference>
<dbReference type="Proteomes" id="UP000284431">
    <property type="component" value="Unassembled WGS sequence"/>
</dbReference>
<dbReference type="InterPro" id="IPR023997">
    <property type="entry name" value="TonB-dep_OMP_SusC/RagA_CS"/>
</dbReference>
<feature type="chain" id="PRO_5039862790" evidence="8">
    <location>
        <begin position="30"/>
        <end position="1068"/>
    </location>
</feature>
<evidence type="ECO:0000313" key="17">
    <source>
        <dbReference type="Proteomes" id="UP000284431"/>
    </source>
</evidence>
<organism evidence="15 17">
    <name type="scientific">Bacteroides caccae</name>
    <dbReference type="NCBI Taxonomy" id="47678"/>
    <lineage>
        <taxon>Bacteria</taxon>
        <taxon>Pseudomonadati</taxon>
        <taxon>Bacteroidota</taxon>
        <taxon>Bacteroidia</taxon>
        <taxon>Bacteroidales</taxon>
        <taxon>Bacteroidaceae</taxon>
        <taxon>Bacteroides</taxon>
    </lineage>
</organism>
<keyword evidence="15" id="KW-0675">Receptor</keyword>
<dbReference type="InterPro" id="IPR008969">
    <property type="entry name" value="CarboxyPept-like_regulatory"/>
</dbReference>
<feature type="domain" description="TonB-dependent receptor plug" evidence="9">
    <location>
        <begin position="123"/>
        <end position="228"/>
    </location>
</feature>
<dbReference type="Pfam" id="PF07715">
    <property type="entry name" value="Plug"/>
    <property type="match status" value="1"/>
</dbReference>
<dbReference type="PROSITE" id="PS52016">
    <property type="entry name" value="TONB_DEPENDENT_REC_3"/>
    <property type="match status" value="1"/>
</dbReference>
<dbReference type="InterPro" id="IPR023996">
    <property type="entry name" value="TonB-dep_OMP_SusC/RagA"/>
</dbReference>
<dbReference type="FunFam" id="2.60.40.1120:FF:000003">
    <property type="entry name" value="Outer membrane protein Omp121"/>
    <property type="match status" value="1"/>
</dbReference>
<evidence type="ECO:0000313" key="14">
    <source>
        <dbReference type="EMBL" id="RGR69116.1"/>
    </source>
</evidence>
<keyword evidence="5 7" id="KW-0472">Membrane</keyword>
<comment type="similarity">
    <text evidence="7">Belongs to the TonB-dependent receptor family.</text>
</comment>
<gene>
    <name evidence="14" type="ORF">DWY26_14675</name>
    <name evidence="15" type="ORF">DXA49_21480</name>
    <name evidence="13" type="ORF">F2Y31_10255</name>
    <name evidence="12" type="ORF">F2Y35_10560</name>
    <name evidence="10" type="ORF">F2Y36_13560</name>
    <name evidence="11" type="ORF">F2Y39_13315</name>
</gene>
<dbReference type="SUPFAM" id="SSF56935">
    <property type="entry name" value="Porins"/>
    <property type="match status" value="1"/>
</dbReference>
<keyword evidence="4 7" id="KW-0812">Transmembrane</keyword>
<evidence type="ECO:0000259" key="9">
    <source>
        <dbReference type="Pfam" id="PF07715"/>
    </source>
</evidence>
<reference evidence="18 19" key="2">
    <citation type="journal article" date="2019" name="Nat. Med.">
        <title>A library of human gut bacterial isolates paired with longitudinal multiomics data enables mechanistic microbiome research.</title>
        <authorList>
            <person name="Poyet M."/>
            <person name="Groussin M."/>
            <person name="Gibbons S.M."/>
            <person name="Avila-Pacheco J."/>
            <person name="Jiang X."/>
            <person name="Kearney S.M."/>
            <person name="Perrotta A.R."/>
            <person name="Berdy B."/>
            <person name="Zhao S."/>
            <person name="Lieberman T.D."/>
            <person name="Swanson P.K."/>
            <person name="Smith M."/>
            <person name="Roesemann S."/>
            <person name="Alexander J.E."/>
            <person name="Rich S.A."/>
            <person name="Livny J."/>
            <person name="Vlamakis H."/>
            <person name="Clish C."/>
            <person name="Bullock K."/>
            <person name="Deik A."/>
            <person name="Scott J."/>
            <person name="Pierce K.A."/>
            <person name="Xavier R.J."/>
            <person name="Alm E.J."/>
        </authorList>
    </citation>
    <scope>NUCLEOTIDE SEQUENCE [LARGE SCALE GENOMIC DNA]</scope>
    <source>
        <strain evidence="13 18">BIOML-A19</strain>
        <strain evidence="12 21">BIOML-A21</strain>
        <strain evidence="11 19">BIOML-A25</strain>
        <strain evidence="10 20">BIOML-A31</strain>
    </source>
</reference>
<evidence type="ECO:0000256" key="7">
    <source>
        <dbReference type="PROSITE-ProRule" id="PRU01360"/>
    </source>
</evidence>
<keyword evidence="8" id="KW-0732">Signal</keyword>
<evidence type="ECO:0000256" key="5">
    <source>
        <dbReference type="ARBA" id="ARBA00023136"/>
    </source>
</evidence>
<keyword evidence="6 7" id="KW-0998">Cell outer membrane</keyword>
<dbReference type="Proteomes" id="UP000475905">
    <property type="component" value="Unassembled WGS sequence"/>
</dbReference>
<reference evidence="16 17" key="1">
    <citation type="submission" date="2018-08" db="EMBL/GenBank/DDBJ databases">
        <title>A genome reference for cultivated species of the human gut microbiota.</title>
        <authorList>
            <person name="Zou Y."/>
            <person name="Xue W."/>
            <person name="Luo G."/>
        </authorList>
    </citation>
    <scope>NUCLEOTIDE SEQUENCE [LARGE SCALE GENOMIC DNA]</scope>
    <source>
        <strain evidence="14 16">AF24-29LB</strain>
        <strain evidence="15 17">OF02-6LB</strain>
    </source>
</reference>
<accession>A0A413ITN8</accession>
<keyword evidence="2 7" id="KW-0813">Transport</keyword>
<dbReference type="Gene3D" id="2.60.40.1120">
    <property type="entry name" value="Carboxypeptidase-like, regulatory domain"/>
    <property type="match status" value="1"/>
</dbReference>
<dbReference type="Gene3D" id="2.40.170.20">
    <property type="entry name" value="TonB-dependent receptor, beta-barrel domain"/>
    <property type="match status" value="1"/>
</dbReference>
<name>A0A413ITN8_9BACE</name>
<evidence type="ECO:0000256" key="4">
    <source>
        <dbReference type="ARBA" id="ARBA00022692"/>
    </source>
</evidence>
<dbReference type="Pfam" id="PF13715">
    <property type="entry name" value="CarbopepD_reg_2"/>
    <property type="match status" value="1"/>
</dbReference>
<evidence type="ECO:0000256" key="6">
    <source>
        <dbReference type="ARBA" id="ARBA00023237"/>
    </source>
</evidence>
<evidence type="ECO:0000256" key="3">
    <source>
        <dbReference type="ARBA" id="ARBA00022452"/>
    </source>
</evidence>
<dbReference type="GO" id="GO:0009279">
    <property type="term" value="C:cell outer membrane"/>
    <property type="evidence" value="ECO:0007669"/>
    <property type="project" value="UniProtKB-SubCell"/>
</dbReference>
<dbReference type="Proteomes" id="UP000284205">
    <property type="component" value="Unassembled WGS sequence"/>
</dbReference>
<evidence type="ECO:0000256" key="1">
    <source>
        <dbReference type="ARBA" id="ARBA00004571"/>
    </source>
</evidence>
<sequence>MKQCKTLPFMFLRSMFVLFLSCLSVNTLGQSLTVSGTVTDEKGEPIIGASVLVIGTTNGSITNFDGIFTLNNVASNAQITISYIGMKSQTLSVNGKTSFKIVLKEDSEVLDEVVVVGYGTQKKVNLTGAVTMADGDVLEDRPIANVTQGLQGAIPNLNITFDGGSPNATAQINVRGTTSLNGGSALILVDGVETNDISLLNPQDIASISVLKDASSAAVYGARAAFGVVLITTKKGTKGEKVRVNYNNNFSWSSPSRLPEGINSSKWIHAINQASVNSGGNGDFSTELVEAIDRYNSDPVNNPSVFIDQTGKYTGIGQWAYAANTNWFEEFYKKSAFMQQHNASISGGTEKNSYYASIGYKGQDGLFAFGDDTYKRINMSFNFTSQLTNWLEITFRTKYNRNESDIPNTYDYMGSSPYHEVYRAFPFIPVYLPDGNFAAVAGSNFNYNIAGIMAQAGRDITSSDDFWYTGAFNITPIKGLSIKGDYTGNKFFKQQKKHQNILYQSQPDGTSIPQGSSNGVNNDKYNDTYQALNLWAEYKKTIKQHSFGVMAGYNQESKKITALKTKVSGLYDNNTPVSDLATTLQSIGEDATVWAVQGMFFRLNYDYLGRYLLEVNGRYDGSSKYKSGSQWGFFPSVSVGWRLSEEKFFEPARNLFDNVKLRASIGTLGNQVTNGNFDYLGYLDNETLSYVMGGKVISGLKAPTLASTNITWEKVTTTNFGLDIAMLNNRLNASFDYYIRNTNDMVISKTYPAVLGSSGGKENLANMRTNGWELSVSWNDKINNVGGSPLMYSIGVGLADSYSTITKFDNPEGALNNYYEGKRIGEIWGYVTDGFIQDEAEAQRMATIQGDISKTWKVGDIRYKDLDGVEGITSAKTIYNTGDQKVIGNTTPRYSFNINASASWKGFDVRVFFEGIAKRDLWIDSPVFWGFPSNSNVWQSAVNDYHVDNSWSENNTNAYYPLPSYSGRSKQTQTKYLQNGAYIRLKDLTISYTIPKAWISTVGIEQLKVFASGQNLWVGTKLFKYLDPDIVSTRQSNSKDNKLVGNLTSDGKAYPFSRTFSFGINLTF</sequence>
<dbReference type="Proteomes" id="UP000368418">
    <property type="component" value="Unassembled WGS sequence"/>
</dbReference>
<evidence type="ECO:0000313" key="13">
    <source>
        <dbReference type="EMBL" id="KAA5498967.1"/>
    </source>
</evidence>
<dbReference type="SUPFAM" id="SSF49464">
    <property type="entry name" value="Carboxypeptidase regulatory domain-like"/>
    <property type="match status" value="1"/>
</dbReference>
<evidence type="ECO:0000313" key="16">
    <source>
        <dbReference type="Proteomes" id="UP000284205"/>
    </source>
</evidence>
<dbReference type="InterPro" id="IPR036942">
    <property type="entry name" value="Beta-barrel_TonB_sf"/>
</dbReference>
<comment type="subcellular location">
    <subcellularLocation>
        <location evidence="1 7">Cell outer membrane</location>
        <topology evidence="1 7">Multi-pass membrane protein</topology>
    </subcellularLocation>
</comment>
<dbReference type="EMBL" id="VVYJ01000007">
    <property type="protein sequence ID" value="KAA5475875.1"/>
    <property type="molecule type" value="Genomic_DNA"/>
</dbReference>
<keyword evidence="3 7" id="KW-1134">Transmembrane beta strand</keyword>
<evidence type="ECO:0000256" key="8">
    <source>
        <dbReference type="SAM" id="SignalP"/>
    </source>
</evidence>
<comment type="caution">
    <text evidence="15">The sequence shown here is derived from an EMBL/GenBank/DDBJ whole genome shotgun (WGS) entry which is preliminary data.</text>
</comment>
<dbReference type="EMBL" id="QRUO01000014">
    <property type="protein sequence ID" value="RGR69116.1"/>
    <property type="molecule type" value="Genomic_DNA"/>
</dbReference>
<dbReference type="Proteomes" id="UP000491168">
    <property type="component" value="Unassembled WGS sequence"/>
</dbReference>
<evidence type="ECO:0000313" key="19">
    <source>
        <dbReference type="Proteomes" id="UP000427825"/>
    </source>
</evidence>
<dbReference type="KEGG" id="bcac:CGC64_08335"/>
<evidence type="ECO:0000313" key="15">
    <source>
        <dbReference type="EMBL" id="RGY21180.1"/>
    </source>
</evidence>
<evidence type="ECO:0000313" key="20">
    <source>
        <dbReference type="Proteomes" id="UP000475905"/>
    </source>
</evidence>
<dbReference type="AlphaFoldDB" id="A0A413ITN8"/>
<evidence type="ECO:0000256" key="2">
    <source>
        <dbReference type="ARBA" id="ARBA00022448"/>
    </source>
</evidence>
<feature type="signal peptide" evidence="8">
    <location>
        <begin position="1"/>
        <end position="29"/>
    </location>
</feature>
<dbReference type="EMBL" id="VVYF01000009">
    <property type="protein sequence ID" value="KAA5491809.1"/>
    <property type="molecule type" value="Genomic_DNA"/>
</dbReference>
<evidence type="ECO:0000313" key="11">
    <source>
        <dbReference type="EMBL" id="KAA5475875.1"/>
    </source>
</evidence>
<dbReference type="EMBL" id="VVYP01000016">
    <property type="protein sequence ID" value="KAA5462652.1"/>
    <property type="molecule type" value="Genomic_DNA"/>
</dbReference>
<dbReference type="Gene3D" id="2.170.130.10">
    <property type="entry name" value="TonB-dependent receptor, plug domain"/>
    <property type="match status" value="1"/>
</dbReference>
<proteinExistence type="inferred from homology"/>
<dbReference type="Proteomes" id="UP000427825">
    <property type="component" value="Unassembled WGS sequence"/>
</dbReference>
<dbReference type="InterPro" id="IPR039426">
    <property type="entry name" value="TonB-dep_rcpt-like"/>
</dbReference>
<evidence type="ECO:0000313" key="10">
    <source>
        <dbReference type="EMBL" id="KAA5462652.1"/>
    </source>
</evidence>
<dbReference type="NCBIfam" id="TIGR04056">
    <property type="entry name" value="OMP_RagA_SusC"/>
    <property type="match status" value="1"/>
</dbReference>